<gene>
    <name evidence="1" type="ORF">L3Q82_023881</name>
</gene>
<protein>
    <submittedName>
        <fullName evidence="1">Uncharacterized protein</fullName>
    </submittedName>
</protein>
<dbReference type="Proteomes" id="UP000831701">
    <property type="component" value="Chromosome 6"/>
</dbReference>
<name>A0ACB8WUD4_9TELE</name>
<dbReference type="EMBL" id="CM041536">
    <property type="protein sequence ID" value="KAI3371260.1"/>
    <property type="molecule type" value="Genomic_DNA"/>
</dbReference>
<organism evidence="1 2">
    <name type="scientific">Scortum barcoo</name>
    <name type="common">barcoo grunter</name>
    <dbReference type="NCBI Taxonomy" id="214431"/>
    <lineage>
        <taxon>Eukaryota</taxon>
        <taxon>Metazoa</taxon>
        <taxon>Chordata</taxon>
        <taxon>Craniata</taxon>
        <taxon>Vertebrata</taxon>
        <taxon>Euteleostomi</taxon>
        <taxon>Actinopterygii</taxon>
        <taxon>Neopterygii</taxon>
        <taxon>Teleostei</taxon>
        <taxon>Neoteleostei</taxon>
        <taxon>Acanthomorphata</taxon>
        <taxon>Eupercaria</taxon>
        <taxon>Centrarchiformes</taxon>
        <taxon>Terapontoidei</taxon>
        <taxon>Terapontidae</taxon>
        <taxon>Scortum</taxon>
    </lineage>
</organism>
<sequence length="167" mass="18944">MKMKIQLHICLQVILWLWFERTLQDAAAGTSPTSVSDANLMFECVISFPPLYAVLVGRGRARPGQQHCPGRQGDGVDEVWAKAFLSEINDNIPRSLSSMVQMATTLEGQRKRRPLTPAQFDRLVLSMVYSAYQAWHQEEQEAWGEVLLQLANITVQELRGSYLFNYA</sequence>
<accession>A0ACB8WUD4</accession>
<evidence type="ECO:0000313" key="2">
    <source>
        <dbReference type="Proteomes" id="UP000831701"/>
    </source>
</evidence>
<comment type="caution">
    <text evidence="1">The sequence shown here is derived from an EMBL/GenBank/DDBJ whole genome shotgun (WGS) entry which is preliminary data.</text>
</comment>
<reference evidence="1" key="1">
    <citation type="submission" date="2022-04" db="EMBL/GenBank/DDBJ databases">
        <title>Jade perch genome.</title>
        <authorList>
            <person name="Chao B."/>
        </authorList>
    </citation>
    <scope>NUCLEOTIDE SEQUENCE</scope>
    <source>
        <strain evidence="1">CB-2022</strain>
    </source>
</reference>
<proteinExistence type="predicted"/>
<evidence type="ECO:0000313" key="1">
    <source>
        <dbReference type="EMBL" id="KAI3371260.1"/>
    </source>
</evidence>
<keyword evidence="2" id="KW-1185">Reference proteome</keyword>